<keyword evidence="8" id="KW-1185">Reference proteome</keyword>
<evidence type="ECO:0000256" key="4">
    <source>
        <dbReference type="ARBA" id="ARBA00023136"/>
    </source>
</evidence>
<feature type="transmembrane region" description="Helical" evidence="5">
    <location>
        <begin position="53"/>
        <end position="73"/>
    </location>
</feature>
<keyword evidence="3 5" id="KW-1133">Transmembrane helix</keyword>
<comment type="subcellular location">
    <subcellularLocation>
        <location evidence="1">Membrane</location>
        <topology evidence="1">Multi-pass membrane protein</topology>
    </subcellularLocation>
</comment>
<dbReference type="RefSeq" id="WP_060385212.1">
    <property type="nucleotide sequence ID" value="NZ_LRGC01000002.1"/>
</dbReference>
<feature type="transmembrane region" description="Helical" evidence="5">
    <location>
        <begin position="151"/>
        <end position="171"/>
    </location>
</feature>
<dbReference type="Proteomes" id="UP000056419">
    <property type="component" value="Unassembled WGS sequence"/>
</dbReference>
<protein>
    <submittedName>
        <fullName evidence="7">PAP2 superfamily protein</fullName>
    </submittedName>
</protein>
<dbReference type="InterPro" id="IPR026841">
    <property type="entry name" value="Aur1/Ipt1"/>
</dbReference>
<keyword evidence="2 5" id="KW-0812">Transmembrane</keyword>
<gene>
    <name evidence="7" type="ORF">AA415_00567</name>
</gene>
<dbReference type="STRING" id="46506.AA415_00567"/>
<dbReference type="Pfam" id="PF14378">
    <property type="entry name" value="PAP2_3"/>
    <property type="match status" value="1"/>
</dbReference>
<evidence type="ECO:0000259" key="6">
    <source>
        <dbReference type="Pfam" id="PF14378"/>
    </source>
</evidence>
<dbReference type="EMBL" id="LRGC01000002">
    <property type="protein sequence ID" value="KWR57111.1"/>
    <property type="molecule type" value="Genomic_DNA"/>
</dbReference>
<dbReference type="GO" id="GO:0016020">
    <property type="term" value="C:membrane"/>
    <property type="evidence" value="ECO:0007669"/>
    <property type="project" value="UniProtKB-SubCell"/>
</dbReference>
<organism evidence="7 8">
    <name type="scientific">Bacteroides stercoris</name>
    <dbReference type="NCBI Taxonomy" id="46506"/>
    <lineage>
        <taxon>Bacteria</taxon>
        <taxon>Pseudomonadati</taxon>
        <taxon>Bacteroidota</taxon>
        <taxon>Bacteroidia</taxon>
        <taxon>Bacteroidales</taxon>
        <taxon>Bacteroidaceae</taxon>
        <taxon>Bacteroides</taxon>
    </lineage>
</organism>
<evidence type="ECO:0000313" key="8">
    <source>
        <dbReference type="Proteomes" id="UP000056419"/>
    </source>
</evidence>
<dbReference type="PANTHER" id="PTHR31310">
    <property type="match status" value="1"/>
</dbReference>
<evidence type="ECO:0000313" key="7">
    <source>
        <dbReference type="EMBL" id="KWR57111.1"/>
    </source>
</evidence>
<evidence type="ECO:0000256" key="3">
    <source>
        <dbReference type="ARBA" id="ARBA00022989"/>
    </source>
</evidence>
<feature type="transmembrane region" description="Helical" evidence="5">
    <location>
        <begin position="247"/>
        <end position="264"/>
    </location>
</feature>
<name>A0A108TBU1_BACSE</name>
<dbReference type="AlphaFoldDB" id="A0A108TBU1"/>
<keyword evidence="4 5" id="KW-0472">Membrane</keyword>
<feature type="domain" description="Inositolphosphotransferase Aur1/Ipt1" evidence="6">
    <location>
        <begin position="114"/>
        <end position="286"/>
    </location>
</feature>
<feature type="transmembrane region" description="Helical" evidence="5">
    <location>
        <begin position="270"/>
        <end position="288"/>
    </location>
</feature>
<dbReference type="Gene3D" id="1.20.144.10">
    <property type="entry name" value="Phosphatidic acid phosphatase type 2/haloperoxidase"/>
    <property type="match status" value="1"/>
</dbReference>
<dbReference type="PATRIC" id="fig|46506.5.peg.611"/>
<proteinExistence type="predicted"/>
<feature type="transmembrane region" description="Helical" evidence="5">
    <location>
        <begin position="12"/>
        <end position="32"/>
    </location>
</feature>
<evidence type="ECO:0000256" key="2">
    <source>
        <dbReference type="ARBA" id="ARBA00022692"/>
    </source>
</evidence>
<dbReference type="PANTHER" id="PTHR31310:SF7">
    <property type="entry name" value="PA-PHOSPHATASE RELATED-FAMILY PROTEIN DDB_G0268928"/>
    <property type="match status" value="1"/>
</dbReference>
<evidence type="ECO:0000256" key="5">
    <source>
        <dbReference type="SAM" id="Phobius"/>
    </source>
</evidence>
<reference evidence="7 8" key="1">
    <citation type="journal article" date="2016" name="BMC Genomics">
        <title>Type VI secretion systems of human gut Bacteroidales segregate into three genetic architectures, two of which are contained on mobile genetic elements.</title>
        <authorList>
            <person name="Coyne M.J."/>
            <person name="Roelofs K.G."/>
            <person name="Comstock L.E."/>
        </authorList>
    </citation>
    <scope>NUCLEOTIDE SEQUENCE [LARGE SCALE GENOMIC DNA]</scope>
    <source>
        <strain evidence="7 8">CL09T03C01</strain>
    </source>
</reference>
<dbReference type="CDD" id="cd03386">
    <property type="entry name" value="PAP2_Aur1_like"/>
    <property type="match status" value="1"/>
</dbReference>
<feature type="transmembrane region" description="Helical" evidence="5">
    <location>
        <begin position="122"/>
        <end position="144"/>
    </location>
</feature>
<accession>A0A108TBU1</accession>
<comment type="caution">
    <text evidence="7">The sequence shown here is derived from an EMBL/GenBank/DDBJ whole genome shotgun (WGS) entry which is preliminary data.</text>
</comment>
<dbReference type="InterPro" id="IPR052185">
    <property type="entry name" value="IPC_Synthase-Related"/>
</dbReference>
<sequence length="310" mass="34926">MRKDIFPSAKEALPVVVLTALFLLLTAVCIGLRTEHLLMTGLFLILFFAGKTTRKLAVALLPFIIFGISYDWMRVYPNYEVNPIDVQGLYEAEKSLFGISIDGTKLIPCEYFAQNHCTVGDFFAGIFYLCWVPVPIAFGLWLYLKGERKVYLRFAMVFLLVNLIGFAGYYIHPAAPPWYAMNYGFEPVLNTPGNVAGLGRFDELLGCSVFHSIYGRNANVFAAVPSLHAAYMVVAVAYAIMGRCKKWLIALFSVIMAGIWWTAVYSGHHYLIDVMLGISCALLGILVFEQGLMKWGAFKRFFERYSRYIG</sequence>
<evidence type="ECO:0000256" key="1">
    <source>
        <dbReference type="ARBA" id="ARBA00004141"/>
    </source>
</evidence>
<feature type="transmembrane region" description="Helical" evidence="5">
    <location>
        <begin position="220"/>
        <end position="240"/>
    </location>
</feature>